<evidence type="ECO:0000313" key="2">
    <source>
        <dbReference type="Proteomes" id="UP001152651"/>
    </source>
</evidence>
<organism evidence="1 2">
    <name type="scientific">Pseudocitrobacter vendiensis</name>
    <dbReference type="NCBI Taxonomy" id="2488306"/>
    <lineage>
        <taxon>Bacteria</taxon>
        <taxon>Pseudomonadati</taxon>
        <taxon>Pseudomonadota</taxon>
        <taxon>Gammaproteobacteria</taxon>
        <taxon>Enterobacterales</taxon>
        <taxon>Enterobacteriaceae</taxon>
        <taxon>Pseudocitrobacter</taxon>
    </lineage>
</organism>
<dbReference type="EMBL" id="CALSBS010000002">
    <property type="protein sequence ID" value="CAH6636077.1"/>
    <property type="molecule type" value="Genomic_DNA"/>
</dbReference>
<name>A0ABM9F5N3_9ENTR</name>
<comment type="caution">
    <text evidence="1">The sequence shown here is derived from an EMBL/GenBank/DDBJ whole genome shotgun (WGS) entry which is preliminary data.</text>
</comment>
<reference evidence="1" key="1">
    <citation type="submission" date="2022-05" db="EMBL/GenBank/DDBJ databases">
        <authorList>
            <person name="Blom J."/>
        </authorList>
    </citation>
    <scope>NUCLEOTIDE SEQUENCE</scope>
    <source>
        <strain evidence="1">Type strain: CPO20170097</strain>
    </source>
</reference>
<evidence type="ECO:0000313" key="1">
    <source>
        <dbReference type="EMBL" id="CAH6636077.1"/>
    </source>
</evidence>
<keyword evidence="2" id="KW-1185">Reference proteome</keyword>
<dbReference type="Proteomes" id="UP001152651">
    <property type="component" value="Unassembled WGS sequence"/>
</dbReference>
<accession>A0ABM9F5N3</accession>
<protein>
    <recommendedName>
        <fullName evidence="3">Cor protein</fullName>
    </recommendedName>
</protein>
<sequence length="81" mass="8732">MKKLLLCVAGAALLAGCSGVLEKQQPVCSGIALVGGQENTVQIYGVRKQNNQTQYRAGHPFGWHWVNKNNFISTTCGSPDK</sequence>
<evidence type="ECO:0008006" key="3">
    <source>
        <dbReference type="Google" id="ProtNLM"/>
    </source>
</evidence>
<proteinExistence type="predicted"/>
<gene>
    <name evidence="1" type="ORF">FBBNIHIM_04515</name>
</gene>
<dbReference type="RefSeq" id="WP_253897089.1">
    <property type="nucleotide sequence ID" value="NZ_CALSBS010000002.1"/>
</dbReference>
<dbReference type="PROSITE" id="PS51257">
    <property type="entry name" value="PROKAR_LIPOPROTEIN"/>
    <property type="match status" value="1"/>
</dbReference>